<dbReference type="GO" id="GO:0005634">
    <property type="term" value="C:nucleus"/>
    <property type="evidence" value="ECO:0007669"/>
    <property type="project" value="TreeGrafter"/>
</dbReference>
<proteinExistence type="predicted"/>
<dbReference type="GO" id="GO:0006886">
    <property type="term" value="P:intracellular protein transport"/>
    <property type="evidence" value="ECO:0007669"/>
    <property type="project" value="TreeGrafter"/>
</dbReference>
<gene>
    <name evidence="2" type="ORF">PCAR00345_LOCUS33126</name>
</gene>
<dbReference type="GO" id="GO:0012506">
    <property type="term" value="C:vesicle membrane"/>
    <property type="evidence" value="ECO:0007669"/>
    <property type="project" value="TreeGrafter"/>
</dbReference>
<dbReference type="PROSITE" id="PS50033">
    <property type="entry name" value="UBX"/>
    <property type="match status" value="1"/>
</dbReference>
<dbReference type="SUPFAM" id="SSF54236">
    <property type="entry name" value="Ubiquitin-like"/>
    <property type="match status" value="1"/>
</dbReference>
<sequence length="230" mass="25187">MSESDASDTDLLSAWASLLAEAEANAKDVALGPSNIKVMHAAENNAAPRTEDLPADFFSLTAEEARSLVAAAHARRAADSTLRTRETREAEAARRRRMYRKAMVRVRFPDGTMIQATFAVGAPISRVLTWVANSLREPNHPFELAVARGKPLDDPKMTVGQAELAPAALLNFHVPRNEVHNPPFLRADLLANIEQRTAEELPQGYGGAQPQVLAAKLPEQEKRVPKWAPK</sequence>
<dbReference type="PANTHER" id="PTHR46467:SF1">
    <property type="entry name" value="TETHER CONTAINING UBX DOMAIN FOR GLUT4"/>
    <property type="match status" value="1"/>
</dbReference>
<dbReference type="Pfam" id="PF00789">
    <property type="entry name" value="UBX"/>
    <property type="match status" value="1"/>
</dbReference>
<dbReference type="EMBL" id="HBIZ01051793">
    <property type="protein sequence ID" value="CAE0780487.1"/>
    <property type="molecule type" value="Transcribed_RNA"/>
</dbReference>
<protein>
    <recommendedName>
        <fullName evidence="1">UBX domain-containing protein</fullName>
    </recommendedName>
</protein>
<dbReference type="GO" id="GO:0005737">
    <property type="term" value="C:cytoplasm"/>
    <property type="evidence" value="ECO:0007669"/>
    <property type="project" value="TreeGrafter"/>
</dbReference>
<reference evidence="2" key="1">
    <citation type="submission" date="2021-01" db="EMBL/GenBank/DDBJ databases">
        <authorList>
            <person name="Corre E."/>
            <person name="Pelletier E."/>
            <person name="Niang G."/>
            <person name="Scheremetjew M."/>
            <person name="Finn R."/>
            <person name="Kale V."/>
            <person name="Holt S."/>
            <person name="Cochrane G."/>
            <person name="Meng A."/>
            <person name="Brown T."/>
            <person name="Cohen L."/>
        </authorList>
    </citation>
    <scope>NUCLEOTIDE SEQUENCE</scope>
    <source>
        <strain evidence="2">CCMP645</strain>
    </source>
</reference>
<dbReference type="InterPro" id="IPR001012">
    <property type="entry name" value="UBX_dom"/>
</dbReference>
<organism evidence="2">
    <name type="scientific">Chrysotila carterae</name>
    <name type="common">Marine alga</name>
    <name type="synonym">Syracosphaera carterae</name>
    <dbReference type="NCBI Taxonomy" id="13221"/>
    <lineage>
        <taxon>Eukaryota</taxon>
        <taxon>Haptista</taxon>
        <taxon>Haptophyta</taxon>
        <taxon>Prymnesiophyceae</taxon>
        <taxon>Isochrysidales</taxon>
        <taxon>Isochrysidaceae</taxon>
        <taxon>Chrysotila</taxon>
    </lineage>
</organism>
<dbReference type="PANTHER" id="PTHR46467">
    <property type="entry name" value="TETHER CONTAINING UBX DOMAIN FOR GLUT4"/>
    <property type="match status" value="1"/>
</dbReference>
<dbReference type="Gene3D" id="3.10.20.90">
    <property type="entry name" value="Phosphatidylinositol 3-kinase Catalytic Subunit, Chain A, domain 1"/>
    <property type="match status" value="1"/>
</dbReference>
<dbReference type="InterPro" id="IPR029071">
    <property type="entry name" value="Ubiquitin-like_domsf"/>
</dbReference>
<name>A0A7S4BY08_CHRCT</name>
<dbReference type="AlphaFoldDB" id="A0A7S4BY08"/>
<evidence type="ECO:0000313" key="2">
    <source>
        <dbReference type="EMBL" id="CAE0780487.1"/>
    </source>
</evidence>
<evidence type="ECO:0000259" key="1">
    <source>
        <dbReference type="PROSITE" id="PS50033"/>
    </source>
</evidence>
<feature type="domain" description="UBX" evidence="1">
    <location>
        <begin position="104"/>
        <end position="172"/>
    </location>
</feature>
<accession>A0A7S4BY08</accession>